<feature type="binding site" evidence="7">
    <location>
        <position position="23"/>
    </location>
    <ligand>
        <name>Mg(2+)</name>
        <dbReference type="ChEBI" id="CHEBI:18420"/>
    </ligand>
</feature>
<evidence type="ECO:0000256" key="1">
    <source>
        <dbReference type="ARBA" id="ARBA00001946"/>
    </source>
</evidence>
<dbReference type="OrthoDB" id="32974at2"/>
<dbReference type="GO" id="GO:0090729">
    <property type="term" value="F:toxin activity"/>
    <property type="evidence" value="ECO:0007669"/>
    <property type="project" value="UniProtKB-KW"/>
</dbReference>
<keyword evidence="3 7" id="KW-0540">Nuclease</keyword>
<evidence type="ECO:0000256" key="4">
    <source>
        <dbReference type="ARBA" id="ARBA00022723"/>
    </source>
</evidence>
<evidence type="ECO:0000259" key="8">
    <source>
        <dbReference type="Pfam" id="PF01850"/>
    </source>
</evidence>
<keyword evidence="5 7" id="KW-0378">Hydrolase</keyword>
<dbReference type="PANTHER" id="PTHR38826">
    <property type="entry name" value="RIBONUCLEASE VAPC13"/>
    <property type="match status" value="1"/>
</dbReference>
<dbReference type="Gene3D" id="3.40.50.1010">
    <property type="entry name" value="5'-nuclease"/>
    <property type="match status" value="1"/>
</dbReference>
<comment type="caution">
    <text evidence="7">Lacks conserved residue(s) required for the propagation of feature annotation.</text>
</comment>
<dbReference type="Proteomes" id="UP000193487">
    <property type="component" value="Unassembled WGS sequence"/>
</dbReference>
<evidence type="ECO:0000256" key="6">
    <source>
        <dbReference type="ARBA" id="ARBA00022842"/>
    </source>
</evidence>
<dbReference type="EMBL" id="LQPE01000102">
    <property type="protein sequence ID" value="ORW04656.1"/>
    <property type="molecule type" value="Genomic_DNA"/>
</dbReference>
<dbReference type="InterPro" id="IPR022907">
    <property type="entry name" value="VapC_family"/>
</dbReference>
<dbReference type="EC" id="3.1.-.-" evidence="7"/>
<comment type="similarity">
    <text evidence="7">Belongs to the PINc/VapC protein family.</text>
</comment>
<keyword evidence="4 7" id="KW-0479">Metal-binding</keyword>
<comment type="caution">
    <text evidence="9">The sequence shown here is derived from an EMBL/GenBank/DDBJ whole genome shotgun (WGS) entry which is preliminary data.</text>
</comment>
<evidence type="ECO:0000256" key="3">
    <source>
        <dbReference type="ARBA" id="ARBA00022722"/>
    </source>
</evidence>
<dbReference type="InterPro" id="IPR029060">
    <property type="entry name" value="PIN-like_dom_sf"/>
</dbReference>
<dbReference type="RefSeq" id="WP_045378868.1">
    <property type="nucleotide sequence ID" value="NZ_LQPE01000102.1"/>
</dbReference>
<dbReference type="Pfam" id="PF01850">
    <property type="entry name" value="PIN"/>
    <property type="match status" value="1"/>
</dbReference>
<keyword evidence="6 7" id="KW-0460">Magnesium</keyword>
<dbReference type="GO" id="GO:0016787">
    <property type="term" value="F:hydrolase activity"/>
    <property type="evidence" value="ECO:0007669"/>
    <property type="project" value="UniProtKB-KW"/>
</dbReference>
<dbReference type="InterPro" id="IPR052106">
    <property type="entry name" value="PINc/VapC_TA"/>
</dbReference>
<sequence length="150" mass="16312">MGRRDPSHPIRSSCGSTVSAFVDTNILVRHLTGGPPELAARASTYLATERDLLLTDLVTAETVYVLESFYEAPRHQIAQAIRSLVAFDSILCVDAALLLRAIALYETDRLDFAEAYLVACAESTGIGRVASFDRSIDRVGTVERVEPPSV</sequence>
<gene>
    <name evidence="7" type="primary">vapC</name>
    <name evidence="9" type="ORF">AWC14_02890</name>
</gene>
<organism evidence="9 10">
    <name type="scientific">Mycobacterium kyorinense</name>
    <dbReference type="NCBI Taxonomy" id="487514"/>
    <lineage>
        <taxon>Bacteria</taxon>
        <taxon>Bacillati</taxon>
        <taxon>Actinomycetota</taxon>
        <taxon>Actinomycetes</taxon>
        <taxon>Mycobacteriales</taxon>
        <taxon>Mycobacteriaceae</taxon>
        <taxon>Mycobacterium</taxon>
    </lineage>
</organism>
<name>A0A1X1Y0V0_9MYCO</name>
<dbReference type="SUPFAM" id="SSF88723">
    <property type="entry name" value="PIN domain-like"/>
    <property type="match status" value="1"/>
</dbReference>
<keyword evidence="2 7" id="KW-1277">Toxin-antitoxin system</keyword>
<comment type="cofactor">
    <cofactor evidence="1 7">
        <name>Mg(2+)</name>
        <dbReference type="ChEBI" id="CHEBI:18420"/>
    </cofactor>
</comment>
<evidence type="ECO:0000313" key="10">
    <source>
        <dbReference type="Proteomes" id="UP000193487"/>
    </source>
</evidence>
<comment type="function">
    <text evidence="7">Toxic component of a toxin-antitoxin (TA) system. An RNase.</text>
</comment>
<evidence type="ECO:0000256" key="7">
    <source>
        <dbReference type="HAMAP-Rule" id="MF_00265"/>
    </source>
</evidence>
<protein>
    <recommendedName>
        <fullName evidence="7">Ribonuclease VapC</fullName>
        <shortName evidence="7">RNase VapC</shortName>
        <ecNumber evidence="7">3.1.-.-</ecNumber>
    </recommendedName>
    <alternativeName>
        <fullName evidence="7">Toxin VapC</fullName>
    </alternativeName>
</protein>
<keyword evidence="10" id="KW-1185">Reference proteome</keyword>
<feature type="domain" description="PIN" evidence="8">
    <location>
        <begin position="21"/>
        <end position="140"/>
    </location>
</feature>
<evidence type="ECO:0000256" key="5">
    <source>
        <dbReference type="ARBA" id="ARBA00022801"/>
    </source>
</evidence>
<dbReference type="InterPro" id="IPR002716">
    <property type="entry name" value="PIN_dom"/>
</dbReference>
<proteinExistence type="inferred from homology"/>
<reference evidence="9 10" key="1">
    <citation type="submission" date="2016-01" db="EMBL/GenBank/DDBJ databases">
        <title>The new phylogeny of the genus Mycobacterium.</title>
        <authorList>
            <person name="Tarcisio F."/>
            <person name="Conor M."/>
            <person name="Antonella G."/>
            <person name="Elisabetta G."/>
            <person name="Giulia F.S."/>
            <person name="Sara T."/>
            <person name="Anna F."/>
            <person name="Clotilde B."/>
            <person name="Roberto B."/>
            <person name="Veronica D.S."/>
            <person name="Fabio R."/>
            <person name="Monica P."/>
            <person name="Olivier J."/>
            <person name="Enrico T."/>
            <person name="Nicola S."/>
        </authorList>
    </citation>
    <scope>NUCLEOTIDE SEQUENCE [LARGE SCALE GENOMIC DNA]</scope>
    <source>
        <strain evidence="9 10">DSM 45166</strain>
    </source>
</reference>
<dbReference type="GO" id="GO:0004540">
    <property type="term" value="F:RNA nuclease activity"/>
    <property type="evidence" value="ECO:0007669"/>
    <property type="project" value="InterPro"/>
</dbReference>
<evidence type="ECO:0000313" key="9">
    <source>
        <dbReference type="EMBL" id="ORW04656.1"/>
    </source>
</evidence>
<keyword evidence="7" id="KW-0800">Toxin</keyword>
<dbReference type="PANTHER" id="PTHR38826:SF5">
    <property type="entry name" value="RIBONUCLEASE VAPC13"/>
    <property type="match status" value="1"/>
</dbReference>
<dbReference type="GO" id="GO:0000287">
    <property type="term" value="F:magnesium ion binding"/>
    <property type="evidence" value="ECO:0007669"/>
    <property type="project" value="UniProtKB-UniRule"/>
</dbReference>
<accession>A0A1X1Y0V0</accession>
<dbReference type="HAMAP" id="MF_00265">
    <property type="entry name" value="VapC_Nob1"/>
    <property type="match status" value="1"/>
</dbReference>
<evidence type="ECO:0000256" key="2">
    <source>
        <dbReference type="ARBA" id="ARBA00022649"/>
    </source>
</evidence>
<dbReference type="AlphaFoldDB" id="A0A1X1Y0V0"/>